<name>A0A7W7RAN6_KITKI</name>
<sequence length="97" mass="10173">MRTAEGRGPEPTACIIDSQSVKTSTNVPASTQGADVGKKIIRRKRSIVTDTLGLLLAVRVTAASVQDGSAGRRLLTRVAAWHPSLSKAWIDGSSTTA</sequence>
<dbReference type="GO" id="GO:0004803">
    <property type="term" value="F:transposase activity"/>
    <property type="evidence" value="ECO:0007669"/>
    <property type="project" value="InterPro"/>
</dbReference>
<reference evidence="2 3" key="1">
    <citation type="submission" date="2020-08" db="EMBL/GenBank/DDBJ databases">
        <title>Sequencing the genomes of 1000 actinobacteria strains.</title>
        <authorList>
            <person name="Klenk H.-P."/>
        </authorList>
    </citation>
    <scope>NUCLEOTIDE SEQUENCE [LARGE SCALE GENOMIC DNA]</scope>
    <source>
        <strain evidence="2 3">DSM 41654</strain>
    </source>
</reference>
<dbReference type="PANTHER" id="PTHR30007">
    <property type="entry name" value="PHP DOMAIN PROTEIN"/>
    <property type="match status" value="1"/>
</dbReference>
<evidence type="ECO:0000313" key="3">
    <source>
        <dbReference type="Proteomes" id="UP000540506"/>
    </source>
</evidence>
<proteinExistence type="predicted"/>
<dbReference type="AlphaFoldDB" id="A0A7W7RAN6"/>
<protein>
    <recommendedName>
        <fullName evidence="1">Transposase IS4-like domain-containing protein</fullName>
    </recommendedName>
</protein>
<dbReference type="EMBL" id="JACHJV010000003">
    <property type="protein sequence ID" value="MBB4928540.1"/>
    <property type="molecule type" value="Genomic_DNA"/>
</dbReference>
<organism evidence="2 3">
    <name type="scientific">Kitasatospora kifunensis</name>
    <name type="common">Streptomyces kifunensis</name>
    <dbReference type="NCBI Taxonomy" id="58351"/>
    <lineage>
        <taxon>Bacteria</taxon>
        <taxon>Bacillati</taxon>
        <taxon>Actinomycetota</taxon>
        <taxon>Actinomycetes</taxon>
        <taxon>Kitasatosporales</taxon>
        <taxon>Streptomycetaceae</taxon>
        <taxon>Kitasatospora</taxon>
    </lineage>
</organism>
<feature type="domain" description="Transposase IS4-like" evidence="1">
    <location>
        <begin position="10"/>
        <end position="84"/>
    </location>
</feature>
<accession>A0A7W7RAN6</accession>
<evidence type="ECO:0000313" key="2">
    <source>
        <dbReference type="EMBL" id="MBB4928540.1"/>
    </source>
</evidence>
<gene>
    <name evidence="2" type="ORF">FHR34_007637</name>
</gene>
<evidence type="ECO:0000259" key="1">
    <source>
        <dbReference type="Pfam" id="PF01609"/>
    </source>
</evidence>
<dbReference type="GO" id="GO:0006313">
    <property type="term" value="P:DNA transposition"/>
    <property type="evidence" value="ECO:0007669"/>
    <property type="project" value="InterPro"/>
</dbReference>
<keyword evidence="3" id="KW-1185">Reference proteome</keyword>
<comment type="caution">
    <text evidence="2">The sequence shown here is derived from an EMBL/GenBank/DDBJ whole genome shotgun (WGS) entry which is preliminary data.</text>
</comment>
<dbReference type="GO" id="GO:0003677">
    <property type="term" value="F:DNA binding"/>
    <property type="evidence" value="ECO:0007669"/>
    <property type="project" value="InterPro"/>
</dbReference>
<dbReference type="Proteomes" id="UP000540506">
    <property type="component" value="Unassembled WGS sequence"/>
</dbReference>
<dbReference type="PANTHER" id="PTHR30007:SF0">
    <property type="entry name" value="TRANSPOSASE"/>
    <property type="match status" value="1"/>
</dbReference>
<dbReference type="Pfam" id="PF01609">
    <property type="entry name" value="DDE_Tnp_1"/>
    <property type="match status" value="1"/>
</dbReference>
<dbReference type="InterPro" id="IPR002559">
    <property type="entry name" value="Transposase_11"/>
</dbReference>